<dbReference type="GO" id="GO:0005576">
    <property type="term" value="C:extracellular region"/>
    <property type="evidence" value="ECO:0007669"/>
    <property type="project" value="UniProtKB-SubCell"/>
</dbReference>
<dbReference type="Gene3D" id="6.10.10.10">
    <property type="entry name" value="Flagellar export chaperone, C-terminal domain"/>
    <property type="match status" value="1"/>
</dbReference>
<dbReference type="Proteomes" id="UP000366051">
    <property type="component" value="Chromosome"/>
</dbReference>
<evidence type="ECO:0000256" key="5">
    <source>
        <dbReference type="SAM" id="Coils"/>
    </source>
</evidence>
<evidence type="ECO:0000256" key="4">
    <source>
        <dbReference type="RuleBase" id="RU362073"/>
    </source>
</evidence>
<evidence type="ECO:0000256" key="2">
    <source>
        <dbReference type="ARBA" id="ARBA00020110"/>
    </source>
</evidence>
<dbReference type="EMBL" id="CP045875">
    <property type="protein sequence ID" value="QGG48878.1"/>
    <property type="molecule type" value="Genomic_DNA"/>
</dbReference>
<feature type="domain" description="Flagellin N-terminal" evidence="6">
    <location>
        <begin position="4"/>
        <end position="123"/>
    </location>
</feature>
<evidence type="ECO:0000256" key="1">
    <source>
        <dbReference type="ARBA" id="ARBA00005709"/>
    </source>
</evidence>
<dbReference type="InterPro" id="IPR042187">
    <property type="entry name" value="Flagellin_C_sub2"/>
</dbReference>
<comment type="function">
    <text evidence="4">Flagellin is the subunit protein which polymerizes to form the filaments of bacterial flagella.</text>
</comment>
<dbReference type="PANTHER" id="PTHR42792:SF2">
    <property type="entry name" value="FLAGELLIN"/>
    <property type="match status" value="1"/>
</dbReference>
<dbReference type="Gene3D" id="3.30.70.2120">
    <property type="match status" value="1"/>
</dbReference>
<protein>
    <recommendedName>
        <fullName evidence="2 4">Flagellin</fullName>
    </recommendedName>
</protein>
<evidence type="ECO:0000313" key="9">
    <source>
        <dbReference type="Proteomes" id="UP000366051"/>
    </source>
</evidence>
<keyword evidence="5" id="KW-0175">Coiled coil</keyword>
<comment type="subcellular location">
    <subcellularLocation>
        <location evidence="4">Secreted</location>
    </subcellularLocation>
    <subcellularLocation>
        <location evidence="4">Bacterial flagellum</location>
    </subcellularLocation>
</comment>
<dbReference type="SUPFAM" id="SSF64518">
    <property type="entry name" value="Phase 1 flagellin"/>
    <property type="match status" value="1"/>
</dbReference>
<dbReference type="PANTHER" id="PTHR42792">
    <property type="entry name" value="FLAGELLIN"/>
    <property type="match status" value="1"/>
</dbReference>
<dbReference type="InterPro" id="IPR046358">
    <property type="entry name" value="Flagellin_C"/>
</dbReference>
<evidence type="ECO:0000256" key="3">
    <source>
        <dbReference type="ARBA" id="ARBA00023143"/>
    </source>
</evidence>
<name>A0A5Q2N1K1_9FIRM</name>
<keyword evidence="8" id="KW-0966">Cell projection</keyword>
<keyword evidence="3 4" id="KW-0975">Bacterial flagellum</keyword>
<accession>A0A5Q2N1K1</accession>
<keyword evidence="8" id="KW-0969">Cilium</keyword>
<dbReference type="Pfam" id="PF00669">
    <property type="entry name" value="Flagellin_N"/>
    <property type="match status" value="1"/>
</dbReference>
<proteinExistence type="inferred from homology"/>
<dbReference type="Pfam" id="PF00700">
    <property type="entry name" value="Flagellin_C"/>
    <property type="match status" value="1"/>
</dbReference>
<organism evidence="8 9">
    <name type="scientific">Heliorestis convoluta</name>
    <dbReference type="NCBI Taxonomy" id="356322"/>
    <lineage>
        <taxon>Bacteria</taxon>
        <taxon>Bacillati</taxon>
        <taxon>Bacillota</taxon>
        <taxon>Clostridia</taxon>
        <taxon>Eubacteriales</taxon>
        <taxon>Heliobacteriaceae</taxon>
        <taxon>Heliorestis</taxon>
    </lineage>
</organism>
<keyword evidence="8" id="KW-0282">Flagellum</keyword>
<dbReference type="GO" id="GO:0005198">
    <property type="term" value="F:structural molecule activity"/>
    <property type="evidence" value="ECO:0007669"/>
    <property type="project" value="UniProtKB-UniRule"/>
</dbReference>
<dbReference type="KEGG" id="hcv:FTV88_2789"/>
<dbReference type="Gene3D" id="1.20.1330.10">
    <property type="entry name" value="f41 fragment of flagellin, N-terminal domain"/>
    <property type="match status" value="2"/>
</dbReference>
<dbReference type="PRINTS" id="PR00207">
    <property type="entry name" value="FLAGELLIN"/>
</dbReference>
<feature type="domain" description="Flagellin C-terminal" evidence="7">
    <location>
        <begin position="635"/>
        <end position="719"/>
    </location>
</feature>
<evidence type="ECO:0000313" key="8">
    <source>
        <dbReference type="EMBL" id="QGG48878.1"/>
    </source>
</evidence>
<keyword evidence="9" id="KW-1185">Reference proteome</keyword>
<reference evidence="9" key="1">
    <citation type="submission" date="2019-11" db="EMBL/GenBank/DDBJ databases">
        <title>Genome sequence of Heliorestis convoluta strain HH, an alkaliphilic and minimalistic phototrophic bacterium from a soda lake in Egypt.</title>
        <authorList>
            <person name="Dewey E.D."/>
            <person name="Stokes L.M."/>
            <person name="Burchell B.M."/>
            <person name="Shaffer K.N."/>
            <person name="Huntington A.M."/>
            <person name="Baker J.M."/>
            <person name="Nadendla S."/>
            <person name="Giglio M.G."/>
            <person name="Touchman J.W."/>
            <person name="Blankenship R.E."/>
            <person name="Madigan M.T."/>
            <person name="Sattley W.M."/>
        </authorList>
    </citation>
    <scope>NUCLEOTIDE SEQUENCE [LARGE SCALE GENOMIC DNA]</scope>
    <source>
        <strain evidence="9">HH</strain>
    </source>
</reference>
<dbReference type="GO" id="GO:0009288">
    <property type="term" value="C:bacterial-type flagellum"/>
    <property type="evidence" value="ECO:0007669"/>
    <property type="project" value="UniProtKB-SubCell"/>
</dbReference>
<evidence type="ECO:0000259" key="7">
    <source>
        <dbReference type="Pfam" id="PF00700"/>
    </source>
</evidence>
<dbReference type="AlphaFoldDB" id="A0A5Q2N1K1"/>
<evidence type="ECO:0000259" key="6">
    <source>
        <dbReference type="Pfam" id="PF00669"/>
    </source>
</evidence>
<gene>
    <name evidence="8" type="ORF">FTV88_2789</name>
</gene>
<comment type="similarity">
    <text evidence="1 4">Belongs to the bacterial flagellin family.</text>
</comment>
<dbReference type="InterPro" id="IPR001029">
    <property type="entry name" value="Flagellin_N"/>
</dbReference>
<dbReference type="InterPro" id="IPR001492">
    <property type="entry name" value="Flagellin"/>
</dbReference>
<keyword evidence="4" id="KW-0964">Secreted</keyword>
<feature type="coiled-coil region" evidence="5">
    <location>
        <begin position="627"/>
        <end position="685"/>
    </location>
</feature>
<sequence>MGVNQAGSQNSMEKLASGLRINRAGDDAAGLSISEKMRAQIRGLDQASRNAQDGISLIQTAEGALSETHAILQRMRELAVQSSNDTNVGIDRGAIQNEIEQLRNEIDRIADTTEFNTQKLLKGDGSAPKEIGALKLAATGGISQTNLTGGKIEPAKGASMQLSLDTGKGADDIDGEEFTFKFNGNSIKLNIETVSEGTNPKANTFEVKDAGNEVTLTLVEGDANQNFIMSRIQEALQAAMTENQNIDESNYVLSRDQAVLSINSVATGEGQSISVLGSSSQDSLMANTEGPTPAVFTAHAALAASIDLDDDIDAVLTINSVAVTLTNVKALGDSYSTSGDAAKDTLVAALQADIDATALAGTITVSHADGKLVLTSTATGPNAQISVTHHDDSSKILGLTDDANITVNGETGFNLVQDSVIVASGEAEVRERAAVTIDSFTIENLKNEVLKSGIAESNTDYFNSGDLTADGAIKFLTGKGFTIGDETIEFYHSNNGKYEGTADFAVDLSLAGVSGGSALSGANPDDDIDEILKTIESQIGQKLKNVTIQAGSGADLNKLIITAKEPGIAGNSIEIKDGIDRAATDIIGSTFKAEFQIGANQGHTMEIGITDMRSEAIGIKNIDLSTKEGAQEAITTLQTAIEKVSEQRSSLGAFQNRLEHTISNLNNASENLQAAESRIRDVDMAREVMEMTKNNILAQASQAMLAQANQAPQSVLQLLG</sequence>